<keyword evidence="13" id="KW-1185">Reference proteome</keyword>
<dbReference type="InterPro" id="IPR050967">
    <property type="entry name" value="Thiamine_Salvage_TenA"/>
</dbReference>
<feature type="domain" description="Thiaminase-2/PQQC" evidence="11">
    <location>
        <begin position="10"/>
        <end position="216"/>
    </location>
</feature>
<comment type="catalytic activity">
    <reaction evidence="8 9">
        <text>thiamine + H2O = 5-(2-hydroxyethyl)-4-methylthiazole + 4-amino-5-hydroxymethyl-2-methylpyrimidine + H(+)</text>
        <dbReference type="Rhea" id="RHEA:17509"/>
        <dbReference type="ChEBI" id="CHEBI:15377"/>
        <dbReference type="ChEBI" id="CHEBI:15378"/>
        <dbReference type="ChEBI" id="CHEBI:16892"/>
        <dbReference type="ChEBI" id="CHEBI:17957"/>
        <dbReference type="ChEBI" id="CHEBI:18385"/>
        <dbReference type="EC" id="3.5.99.2"/>
    </reaction>
</comment>
<dbReference type="NCBIfam" id="TIGR04306">
    <property type="entry name" value="salvage_TenA"/>
    <property type="match status" value="1"/>
</dbReference>
<evidence type="ECO:0000256" key="4">
    <source>
        <dbReference type="ARBA" id="ARBA00011881"/>
    </source>
</evidence>
<dbReference type="EMBL" id="MBTG01000052">
    <property type="protein sequence ID" value="OPH47888.1"/>
    <property type="molecule type" value="Genomic_DNA"/>
</dbReference>
<comment type="pathway">
    <text evidence="2 9">Cofactor biosynthesis; thiamine diphosphate biosynthesis.</text>
</comment>
<dbReference type="GO" id="GO:0009228">
    <property type="term" value="P:thiamine biosynthetic process"/>
    <property type="evidence" value="ECO:0007669"/>
    <property type="project" value="UniProtKB-KW"/>
</dbReference>
<comment type="subunit">
    <text evidence="4">Homotetramer.</text>
</comment>
<evidence type="ECO:0000313" key="12">
    <source>
        <dbReference type="EMBL" id="OPH47888.1"/>
    </source>
</evidence>
<evidence type="ECO:0000256" key="2">
    <source>
        <dbReference type="ARBA" id="ARBA00004948"/>
    </source>
</evidence>
<comment type="similarity">
    <text evidence="3 9">Belongs to the TenA family.</text>
</comment>
<evidence type="ECO:0000256" key="6">
    <source>
        <dbReference type="ARBA" id="ARBA00013647"/>
    </source>
</evidence>
<evidence type="ECO:0000256" key="5">
    <source>
        <dbReference type="ARBA" id="ARBA00012684"/>
    </source>
</evidence>
<dbReference type="PIRSF" id="PIRSF003170">
    <property type="entry name" value="Pet18p"/>
    <property type="match status" value="1"/>
</dbReference>
<dbReference type="Pfam" id="PF03070">
    <property type="entry name" value="TENA_THI-4"/>
    <property type="match status" value="1"/>
</dbReference>
<protein>
    <recommendedName>
        <fullName evidence="6 9">Aminopyrimidine aminohydrolase</fullName>
        <ecNumber evidence="5 9">3.5.99.2</ecNumber>
    </recommendedName>
</protein>
<evidence type="ECO:0000256" key="8">
    <source>
        <dbReference type="ARBA" id="ARBA00048337"/>
    </source>
</evidence>
<dbReference type="GO" id="GO:0005829">
    <property type="term" value="C:cytosol"/>
    <property type="evidence" value="ECO:0007669"/>
    <property type="project" value="TreeGrafter"/>
</dbReference>
<reference evidence="13" key="1">
    <citation type="submission" date="2016-07" db="EMBL/GenBank/DDBJ databases">
        <authorList>
            <person name="Florea S."/>
            <person name="Webb J.S."/>
            <person name="Jaromczyk J."/>
            <person name="Schardl C.L."/>
        </authorList>
    </citation>
    <scope>NUCLEOTIDE SEQUENCE [LARGE SCALE GENOMIC DNA]</scope>
    <source>
        <strain evidence="13">CY1</strain>
    </source>
</reference>
<dbReference type="OrthoDB" id="34166at2"/>
<dbReference type="CDD" id="cd19366">
    <property type="entry name" value="TenA_C_BhTenA-like"/>
    <property type="match status" value="1"/>
</dbReference>
<dbReference type="UniPathway" id="UPA00060"/>
<evidence type="ECO:0000256" key="1">
    <source>
        <dbReference type="ARBA" id="ARBA00001881"/>
    </source>
</evidence>
<comment type="caution">
    <text evidence="12">The sequence shown here is derived from an EMBL/GenBank/DDBJ whole genome shotgun (WGS) entry which is preliminary data.</text>
</comment>
<proteinExistence type="inferred from homology"/>
<evidence type="ECO:0000256" key="10">
    <source>
        <dbReference type="PIRSR" id="PIRSR003170-1"/>
    </source>
</evidence>
<keyword evidence="9" id="KW-0378">Hydrolase</keyword>
<dbReference type="InterPro" id="IPR026285">
    <property type="entry name" value="TenA_E"/>
</dbReference>
<dbReference type="Gene3D" id="1.20.910.10">
    <property type="entry name" value="Heme oxygenase-like"/>
    <property type="match status" value="1"/>
</dbReference>
<dbReference type="InterPro" id="IPR004305">
    <property type="entry name" value="Thiaminase-2/PQQC"/>
</dbReference>
<dbReference type="STRING" id="1469647.BC351_39415"/>
<dbReference type="EC" id="3.5.99.2" evidence="5 9"/>
<comment type="catalytic activity">
    <reaction evidence="1 9">
        <text>4-amino-5-aminomethyl-2-methylpyrimidine + H2O = 4-amino-5-hydroxymethyl-2-methylpyrimidine + NH4(+)</text>
        <dbReference type="Rhea" id="RHEA:31799"/>
        <dbReference type="ChEBI" id="CHEBI:15377"/>
        <dbReference type="ChEBI" id="CHEBI:16892"/>
        <dbReference type="ChEBI" id="CHEBI:28938"/>
        <dbReference type="ChEBI" id="CHEBI:63416"/>
        <dbReference type="EC" id="3.5.99.2"/>
    </reaction>
</comment>
<feature type="active site" description="Proton donor" evidence="10">
    <location>
        <position position="207"/>
    </location>
</feature>
<evidence type="ECO:0000256" key="3">
    <source>
        <dbReference type="ARBA" id="ARBA00010264"/>
    </source>
</evidence>
<comment type="function">
    <text evidence="9">Catalyzes an amino-pyrimidine hydrolysis reaction at the C5' of the pyrimidine moiety of thiamine compounds, a reaction that is part of a thiamine salvage pathway. Thus, catalyzes the conversion of 4-amino-5-aminomethyl-2-methylpyrimidine to 4-amino-5-hydroxymethyl-2-methylpyrimidine (HMP).</text>
</comment>
<dbReference type="GO" id="GO:0009229">
    <property type="term" value="P:thiamine diphosphate biosynthetic process"/>
    <property type="evidence" value="ECO:0007669"/>
    <property type="project" value="UniProtKB-UniPathway"/>
</dbReference>
<evidence type="ECO:0000313" key="13">
    <source>
        <dbReference type="Proteomes" id="UP000190626"/>
    </source>
</evidence>
<keyword evidence="7 9" id="KW-0784">Thiamine biosynthesis</keyword>
<organism evidence="12 13">
    <name type="scientific">Paenibacillus ferrarius</name>
    <dbReference type="NCBI Taxonomy" id="1469647"/>
    <lineage>
        <taxon>Bacteria</taxon>
        <taxon>Bacillati</taxon>
        <taxon>Bacillota</taxon>
        <taxon>Bacilli</taxon>
        <taxon>Bacillales</taxon>
        <taxon>Paenibacillaceae</taxon>
        <taxon>Paenibacillus</taxon>
    </lineage>
</organism>
<accession>A0A1V4H9J1</accession>
<dbReference type="InterPro" id="IPR016084">
    <property type="entry name" value="Haem_Oase-like_multi-hlx"/>
</dbReference>
<evidence type="ECO:0000256" key="7">
    <source>
        <dbReference type="ARBA" id="ARBA00022977"/>
    </source>
</evidence>
<evidence type="ECO:0000256" key="9">
    <source>
        <dbReference type="PIRNR" id="PIRNR003170"/>
    </source>
</evidence>
<gene>
    <name evidence="12" type="ORF">BC351_39415</name>
</gene>
<dbReference type="GO" id="GO:0050334">
    <property type="term" value="F:thiaminase activity"/>
    <property type="evidence" value="ECO:0007669"/>
    <property type="project" value="UniProtKB-UniRule"/>
</dbReference>
<sequence>MSFTQHLIHKYQEAWRQTQQHPFVQELGAGTLDRSKFRFYMVQDYLYLIDYAKLFALGAVKATDLKTMSEFAALLHAILHEEMGLHRSYAAQFGISEKELEQAEPSPITLAYSHYMLHVAQNGALAELTAALLPCMWSYWEIGCMLKQIPGAAEHVDYGEWVRMYSSEEFGALAQWCIGLMDRLAEGKSGEDLARLETIFVTTTRYETMFWEMAYQEQMWQVGVSE</sequence>
<dbReference type="PANTHER" id="PTHR43198:SF2">
    <property type="entry name" value="SI:CH1073-67J19.1-RELATED"/>
    <property type="match status" value="1"/>
</dbReference>
<dbReference type="InterPro" id="IPR027574">
    <property type="entry name" value="Thiaminase_II"/>
</dbReference>
<name>A0A1V4H9J1_9BACL</name>
<dbReference type="Proteomes" id="UP000190626">
    <property type="component" value="Unassembled WGS sequence"/>
</dbReference>
<dbReference type="PANTHER" id="PTHR43198">
    <property type="entry name" value="BIFUNCTIONAL TH2 PROTEIN"/>
    <property type="match status" value="1"/>
</dbReference>
<dbReference type="SUPFAM" id="SSF48613">
    <property type="entry name" value="Heme oxygenase-like"/>
    <property type="match status" value="1"/>
</dbReference>
<evidence type="ECO:0000259" key="11">
    <source>
        <dbReference type="Pfam" id="PF03070"/>
    </source>
</evidence>
<dbReference type="RefSeq" id="WP_079419758.1">
    <property type="nucleotide sequence ID" value="NZ_MBTG01000052.1"/>
</dbReference>
<dbReference type="AlphaFoldDB" id="A0A1V4H9J1"/>